<evidence type="ECO:0000313" key="11">
    <source>
        <dbReference type="Ensembl" id="ENSKMAP00000014978.1"/>
    </source>
</evidence>
<keyword evidence="6" id="KW-1015">Disulfide bond</keyword>
<dbReference type="GeneTree" id="ENSGT01030000234530"/>
<evidence type="ECO:0000256" key="8">
    <source>
        <dbReference type="SAM" id="Phobius"/>
    </source>
</evidence>
<feature type="domain" description="Ig-like" evidence="10">
    <location>
        <begin position="25"/>
        <end position="112"/>
    </location>
</feature>
<keyword evidence="5 8" id="KW-0472">Membrane</keyword>
<dbReference type="InterPro" id="IPR007110">
    <property type="entry name" value="Ig-like_dom"/>
</dbReference>
<evidence type="ECO:0000256" key="3">
    <source>
        <dbReference type="ARBA" id="ARBA00022729"/>
    </source>
</evidence>
<dbReference type="GO" id="GO:0009617">
    <property type="term" value="P:response to bacterium"/>
    <property type="evidence" value="ECO:0007669"/>
    <property type="project" value="TreeGrafter"/>
</dbReference>
<reference evidence="11" key="2">
    <citation type="submission" date="2025-09" db="UniProtKB">
        <authorList>
            <consortium name="Ensembl"/>
        </authorList>
    </citation>
    <scope>IDENTIFICATION</scope>
</reference>
<dbReference type="InterPro" id="IPR036179">
    <property type="entry name" value="Ig-like_dom_sf"/>
</dbReference>
<feature type="chain" id="PRO_5018752665" description="Ig-like domain-containing protein" evidence="9">
    <location>
        <begin position="18"/>
        <end position="273"/>
    </location>
</feature>
<reference evidence="11" key="1">
    <citation type="submission" date="2025-08" db="UniProtKB">
        <authorList>
            <consortium name="Ensembl"/>
        </authorList>
    </citation>
    <scope>IDENTIFICATION</scope>
</reference>
<feature type="domain" description="Ig-like" evidence="10">
    <location>
        <begin position="125"/>
        <end position="238"/>
    </location>
</feature>
<proteinExistence type="predicted"/>
<evidence type="ECO:0000256" key="5">
    <source>
        <dbReference type="ARBA" id="ARBA00023136"/>
    </source>
</evidence>
<dbReference type="InterPro" id="IPR013106">
    <property type="entry name" value="Ig_V-set"/>
</dbReference>
<dbReference type="InterPro" id="IPR003599">
    <property type="entry name" value="Ig_sub"/>
</dbReference>
<feature type="signal peptide" evidence="9">
    <location>
        <begin position="1"/>
        <end position="17"/>
    </location>
</feature>
<evidence type="ECO:0000256" key="7">
    <source>
        <dbReference type="ARBA" id="ARBA00023180"/>
    </source>
</evidence>
<keyword evidence="8" id="KW-1133">Transmembrane helix</keyword>
<keyword evidence="2" id="KW-1003">Cell membrane</keyword>
<keyword evidence="4" id="KW-0391">Immunity</keyword>
<dbReference type="InterPro" id="IPR052051">
    <property type="entry name" value="TCR_complex_component"/>
</dbReference>
<dbReference type="SMART" id="SM00406">
    <property type="entry name" value="IGv"/>
    <property type="match status" value="2"/>
</dbReference>
<evidence type="ECO:0000256" key="6">
    <source>
        <dbReference type="ARBA" id="ARBA00023157"/>
    </source>
</evidence>
<dbReference type="GO" id="GO:0005886">
    <property type="term" value="C:plasma membrane"/>
    <property type="evidence" value="ECO:0007669"/>
    <property type="project" value="UniProtKB-SubCell"/>
</dbReference>
<evidence type="ECO:0000256" key="4">
    <source>
        <dbReference type="ARBA" id="ARBA00022859"/>
    </source>
</evidence>
<evidence type="ECO:0000313" key="12">
    <source>
        <dbReference type="Proteomes" id="UP000264800"/>
    </source>
</evidence>
<keyword evidence="7" id="KW-0325">Glycoprotein</keyword>
<dbReference type="SMART" id="SM00409">
    <property type="entry name" value="IG"/>
    <property type="match status" value="2"/>
</dbReference>
<keyword evidence="12" id="KW-1185">Reference proteome</keyword>
<organism evidence="11 12">
    <name type="scientific">Kryptolebias marmoratus</name>
    <name type="common">Mangrove killifish</name>
    <name type="synonym">Rivulus marmoratus</name>
    <dbReference type="NCBI Taxonomy" id="37003"/>
    <lineage>
        <taxon>Eukaryota</taxon>
        <taxon>Metazoa</taxon>
        <taxon>Chordata</taxon>
        <taxon>Craniata</taxon>
        <taxon>Vertebrata</taxon>
        <taxon>Euteleostomi</taxon>
        <taxon>Actinopterygii</taxon>
        <taxon>Neopterygii</taxon>
        <taxon>Teleostei</taxon>
        <taxon>Neoteleostei</taxon>
        <taxon>Acanthomorphata</taxon>
        <taxon>Ovalentaria</taxon>
        <taxon>Atherinomorphae</taxon>
        <taxon>Cyprinodontiformes</taxon>
        <taxon>Rivulidae</taxon>
        <taxon>Kryptolebias</taxon>
    </lineage>
</organism>
<keyword evidence="3 9" id="KW-0732">Signal</keyword>
<dbReference type="Ensembl" id="ENSKMAT00000015195.1">
    <property type="protein sequence ID" value="ENSKMAP00000014978.1"/>
    <property type="gene ID" value="ENSKMAG00000011206.1"/>
</dbReference>
<dbReference type="SUPFAM" id="SSF48726">
    <property type="entry name" value="Immunoglobulin"/>
    <property type="match status" value="2"/>
</dbReference>
<dbReference type="CDD" id="cd00099">
    <property type="entry name" value="IgV"/>
    <property type="match status" value="1"/>
</dbReference>
<dbReference type="Pfam" id="PF07686">
    <property type="entry name" value="V-set"/>
    <property type="match status" value="2"/>
</dbReference>
<evidence type="ECO:0000256" key="9">
    <source>
        <dbReference type="SAM" id="SignalP"/>
    </source>
</evidence>
<keyword evidence="8" id="KW-0812">Transmembrane</keyword>
<accession>A0A3Q3AEF8</accession>
<dbReference type="Gene3D" id="2.60.40.10">
    <property type="entry name" value="Immunoglobulins"/>
    <property type="match status" value="2"/>
</dbReference>
<dbReference type="PANTHER" id="PTHR19433:SF133">
    <property type="entry name" value="IMMUNE-TYPE RECEPTOR 5 PRECURSOR-RELATED"/>
    <property type="match status" value="1"/>
</dbReference>
<dbReference type="AlphaFoldDB" id="A0A3Q3AEF8"/>
<evidence type="ECO:0000259" key="10">
    <source>
        <dbReference type="PROSITE" id="PS50835"/>
    </source>
</evidence>
<feature type="transmembrane region" description="Helical" evidence="8">
    <location>
        <begin position="240"/>
        <end position="260"/>
    </location>
</feature>
<dbReference type="OMA" id="DRFFHWY"/>
<protein>
    <recommendedName>
        <fullName evidence="10">Ig-like domain-containing protein</fullName>
    </recommendedName>
</protein>
<evidence type="ECO:0000256" key="1">
    <source>
        <dbReference type="ARBA" id="ARBA00004236"/>
    </source>
</evidence>
<evidence type="ECO:0000256" key="2">
    <source>
        <dbReference type="ARBA" id="ARBA00022475"/>
    </source>
</evidence>
<dbReference type="PROSITE" id="PS50835">
    <property type="entry name" value="IG_LIKE"/>
    <property type="match status" value="2"/>
</dbReference>
<comment type="subcellular location">
    <subcellularLocation>
        <location evidence="1">Cell membrane</location>
    </subcellularLocation>
</comment>
<dbReference type="PANTHER" id="PTHR19433">
    <property type="entry name" value="T-CELL RECEPTOR ALPHA CHAIN V REGION-RELATED"/>
    <property type="match status" value="1"/>
</dbReference>
<sequence>MIRGLAAFILLRTVCKCNLFLLELGGNVNFSCPSSLKEHRFIQWYKQSLGMMIQTVASGVYREINLLNPFNNTRFQVHRKDDETNLIISSVSKEDEAVYFCQSGTEYSQTFIKGFFLTVKDCNLPATVYVKQTPDTTAVQLGDSTTLQCSLLSSQETSTQCPRNRSVHWFRAGSGNSHPSVIYTHRNSTGEDMGRSCVYRLSKTLQDTSDFGTYYCAVVTCGEILFGNGTKLEATELDPLVLVLGGLLFCCLTVNFLLVYKIHRRASDHFKGG</sequence>
<dbReference type="InterPro" id="IPR013783">
    <property type="entry name" value="Ig-like_fold"/>
</dbReference>
<dbReference type="GO" id="GO:0002376">
    <property type="term" value="P:immune system process"/>
    <property type="evidence" value="ECO:0007669"/>
    <property type="project" value="UniProtKB-KW"/>
</dbReference>
<name>A0A3Q3AEF8_KRYMA</name>
<dbReference type="Proteomes" id="UP000264800">
    <property type="component" value="Unplaced"/>
</dbReference>